<dbReference type="InterPro" id="IPR036412">
    <property type="entry name" value="HAD-like_sf"/>
</dbReference>
<dbReference type="UniPathway" id="UPA00865">
    <property type="reaction ID" value="UER00834"/>
</dbReference>
<evidence type="ECO:0000256" key="7">
    <source>
        <dbReference type="ARBA" id="ARBA00022801"/>
    </source>
</evidence>
<dbReference type="Gene3D" id="1.10.150.240">
    <property type="entry name" value="Putative phosphatase, domain 2"/>
    <property type="match status" value="1"/>
</dbReference>
<feature type="binding site" evidence="10">
    <location>
        <position position="164"/>
    </location>
    <ligand>
        <name>Mg(2+)</name>
        <dbReference type="ChEBI" id="CHEBI:18420"/>
    </ligand>
</feature>
<dbReference type="GO" id="GO:0005975">
    <property type="term" value="P:carbohydrate metabolic process"/>
    <property type="evidence" value="ECO:0007669"/>
    <property type="project" value="InterPro"/>
</dbReference>
<dbReference type="InterPro" id="IPR023214">
    <property type="entry name" value="HAD_sf"/>
</dbReference>
<comment type="function">
    <text evidence="10">Specifically catalyzes the dephosphorylation of 2-phosphoglycolate. Is involved in the dissimilation of the intracellular 2-phosphoglycolate formed during the DNA repair of 3'-phosphoglycolate ends, a major class of DNA lesions induced by oxidative stress.</text>
</comment>
<dbReference type="NCBIfam" id="TIGR01449">
    <property type="entry name" value="PGP_bact"/>
    <property type="match status" value="1"/>
</dbReference>
<dbReference type="Gene3D" id="3.40.50.1000">
    <property type="entry name" value="HAD superfamily/HAD-like"/>
    <property type="match status" value="1"/>
</dbReference>
<dbReference type="KEGG" id="pcon:B0A89_03325"/>
<dbReference type="NCBIfam" id="TIGR01549">
    <property type="entry name" value="HAD-SF-IA-v1"/>
    <property type="match status" value="1"/>
</dbReference>
<dbReference type="GO" id="GO:0005829">
    <property type="term" value="C:cytosol"/>
    <property type="evidence" value="ECO:0007669"/>
    <property type="project" value="TreeGrafter"/>
</dbReference>
<proteinExistence type="inferred from homology"/>
<feature type="binding site" evidence="10">
    <location>
        <position position="6"/>
    </location>
    <ligand>
        <name>Mg(2+)</name>
        <dbReference type="ChEBI" id="CHEBI:18420"/>
    </ligand>
</feature>
<keyword evidence="12" id="KW-1185">Reference proteome</keyword>
<dbReference type="Proteomes" id="UP000193017">
    <property type="component" value="Chromosome"/>
</dbReference>
<comment type="pathway">
    <text evidence="3 10">Organic acid metabolism; glycolate biosynthesis; glycolate from 2-phosphoglycolate: step 1/1.</text>
</comment>
<feature type="active site" description="Nucleophile" evidence="10">
    <location>
        <position position="6"/>
    </location>
</feature>
<dbReference type="AlphaFoldDB" id="A0A1W6CVF1"/>
<dbReference type="OrthoDB" id="9793014at2"/>
<evidence type="ECO:0000313" key="11">
    <source>
        <dbReference type="EMBL" id="ARJ68805.1"/>
    </source>
</evidence>
<sequence length="219" mass="22614">MAVLFDLDGTLIDSVADIHRLSNAALAGEGLAPLGLETVRGFIGRGVPHLVARLLAAHGIADPERAARMAALIAGSYDDAVELTQLYPGVRDAVAGLQAQGHALGVCTNKPASAARAILRHMGLLDAFPVVIGGDSLDLRKPDPAPLLATWRACGAGPAVYVGDSEVDAACAEAAGLPFILYEHGYRQIPAEALPHAAILGDFADLPETVARLLPAPRA</sequence>
<dbReference type="SFLD" id="SFLDG01129">
    <property type="entry name" value="C1.5:_HAD__Beta-PGM__Phosphata"/>
    <property type="match status" value="1"/>
</dbReference>
<dbReference type="Pfam" id="PF00702">
    <property type="entry name" value="Hydrolase"/>
    <property type="match status" value="1"/>
</dbReference>
<evidence type="ECO:0000256" key="5">
    <source>
        <dbReference type="ARBA" id="ARBA00013078"/>
    </source>
</evidence>
<evidence type="ECO:0000313" key="12">
    <source>
        <dbReference type="Proteomes" id="UP000193017"/>
    </source>
</evidence>
<evidence type="ECO:0000256" key="9">
    <source>
        <dbReference type="ARBA" id="ARBA00023277"/>
    </source>
</evidence>
<evidence type="ECO:0000256" key="2">
    <source>
        <dbReference type="ARBA" id="ARBA00001946"/>
    </source>
</evidence>
<evidence type="ECO:0000256" key="10">
    <source>
        <dbReference type="HAMAP-Rule" id="MF_00495"/>
    </source>
</evidence>
<keyword evidence="8 10" id="KW-0460">Magnesium</keyword>
<comment type="similarity">
    <text evidence="4 10">Belongs to the HAD-like hydrolase superfamily. CbbY/CbbZ/Gph/YieH family.</text>
</comment>
<evidence type="ECO:0000256" key="4">
    <source>
        <dbReference type="ARBA" id="ARBA00006171"/>
    </source>
</evidence>
<dbReference type="GO" id="GO:0006281">
    <property type="term" value="P:DNA repair"/>
    <property type="evidence" value="ECO:0007669"/>
    <property type="project" value="TreeGrafter"/>
</dbReference>
<dbReference type="HAMAP" id="MF_00495">
    <property type="entry name" value="GPH_hydrolase_bact"/>
    <property type="match status" value="1"/>
</dbReference>
<dbReference type="SFLD" id="SFLDS00003">
    <property type="entry name" value="Haloacid_Dehalogenase"/>
    <property type="match status" value="1"/>
</dbReference>
<dbReference type="InterPro" id="IPR023198">
    <property type="entry name" value="PGP-like_dom2"/>
</dbReference>
<protein>
    <recommendedName>
        <fullName evidence="5 10">Phosphoglycolate phosphatase</fullName>
        <shortName evidence="10">PGP</shortName>
        <shortName evidence="10">PGPase</shortName>
        <ecNumber evidence="5 10">3.1.3.18</ecNumber>
    </recommendedName>
</protein>
<comment type="catalytic activity">
    <reaction evidence="1 10">
        <text>2-phosphoglycolate + H2O = glycolate + phosphate</text>
        <dbReference type="Rhea" id="RHEA:14369"/>
        <dbReference type="ChEBI" id="CHEBI:15377"/>
        <dbReference type="ChEBI" id="CHEBI:29805"/>
        <dbReference type="ChEBI" id="CHEBI:43474"/>
        <dbReference type="ChEBI" id="CHEBI:58033"/>
        <dbReference type="EC" id="3.1.3.18"/>
    </reaction>
</comment>
<evidence type="ECO:0000256" key="3">
    <source>
        <dbReference type="ARBA" id="ARBA00004818"/>
    </source>
</evidence>
<keyword evidence="6 10" id="KW-0479">Metal-binding</keyword>
<name>A0A1W6CVF1_9RHOB</name>
<keyword evidence="7 10" id="KW-0378">Hydrolase</keyword>
<accession>A0A1W6CVF1</accession>
<dbReference type="GO" id="GO:0008967">
    <property type="term" value="F:phosphoglycolate phosphatase activity"/>
    <property type="evidence" value="ECO:0007669"/>
    <property type="project" value="UniProtKB-UniRule"/>
</dbReference>
<organism evidence="11 12">
    <name type="scientific">Paracoccus contaminans</name>
    <dbReference type="NCBI Taxonomy" id="1945662"/>
    <lineage>
        <taxon>Bacteria</taxon>
        <taxon>Pseudomonadati</taxon>
        <taxon>Pseudomonadota</taxon>
        <taxon>Alphaproteobacteria</taxon>
        <taxon>Rhodobacterales</taxon>
        <taxon>Paracoccaceae</taxon>
        <taxon>Paracoccus</taxon>
    </lineage>
</organism>
<evidence type="ECO:0000256" key="1">
    <source>
        <dbReference type="ARBA" id="ARBA00000830"/>
    </source>
</evidence>
<gene>
    <name evidence="11" type="ORF">B0A89_03325</name>
</gene>
<comment type="cofactor">
    <cofactor evidence="2 10">
        <name>Mg(2+)</name>
        <dbReference type="ChEBI" id="CHEBI:18420"/>
    </cofactor>
</comment>
<dbReference type="SUPFAM" id="SSF56784">
    <property type="entry name" value="HAD-like"/>
    <property type="match status" value="1"/>
</dbReference>
<dbReference type="InterPro" id="IPR006439">
    <property type="entry name" value="HAD-SF_hydro_IA"/>
</dbReference>
<reference evidence="11 12" key="1">
    <citation type="submission" date="2017-03" db="EMBL/GenBank/DDBJ databases">
        <title>Genome sequence of Paracoccus contaminans isolated from a water microcosm.</title>
        <authorList>
            <person name="Aurass P."/>
            <person name="Karste S."/>
            <person name="Trost E."/>
            <person name="Glaeser S.P."/>
            <person name="Kaempfer P."/>
            <person name="Flieger A."/>
        </authorList>
    </citation>
    <scope>NUCLEOTIDE SEQUENCE [LARGE SCALE GENOMIC DNA]</scope>
    <source>
        <strain evidence="12">RKI 16-01929T\LMG 29738T\CCM 8701T\CIP 111112T</strain>
    </source>
</reference>
<evidence type="ECO:0000256" key="8">
    <source>
        <dbReference type="ARBA" id="ARBA00022842"/>
    </source>
</evidence>
<dbReference type="GO" id="GO:0046872">
    <property type="term" value="F:metal ion binding"/>
    <property type="evidence" value="ECO:0007669"/>
    <property type="project" value="UniProtKB-KW"/>
</dbReference>
<dbReference type="InterPro" id="IPR037512">
    <property type="entry name" value="PGPase_prok"/>
</dbReference>
<dbReference type="PANTHER" id="PTHR43434:SF1">
    <property type="entry name" value="PHOSPHOGLYCOLATE PHOSPHATASE"/>
    <property type="match status" value="1"/>
</dbReference>
<feature type="binding site" evidence="10">
    <location>
        <position position="8"/>
    </location>
    <ligand>
        <name>Mg(2+)</name>
        <dbReference type="ChEBI" id="CHEBI:18420"/>
    </ligand>
</feature>
<dbReference type="EC" id="3.1.3.18" evidence="5 10"/>
<dbReference type="EMBL" id="CP020612">
    <property type="protein sequence ID" value="ARJ68805.1"/>
    <property type="molecule type" value="Genomic_DNA"/>
</dbReference>
<dbReference type="PANTHER" id="PTHR43434">
    <property type="entry name" value="PHOSPHOGLYCOLATE PHOSPHATASE"/>
    <property type="match status" value="1"/>
</dbReference>
<dbReference type="InterPro" id="IPR050155">
    <property type="entry name" value="HAD-like_hydrolase_sf"/>
</dbReference>
<dbReference type="GO" id="GO:0046295">
    <property type="term" value="P:glycolate biosynthetic process"/>
    <property type="evidence" value="ECO:0007669"/>
    <property type="project" value="UniProtKB-UniRule"/>
</dbReference>
<keyword evidence="9 10" id="KW-0119">Carbohydrate metabolism</keyword>
<evidence type="ECO:0000256" key="6">
    <source>
        <dbReference type="ARBA" id="ARBA00022723"/>
    </source>
</evidence>
<dbReference type="STRING" id="1945662.B0A89_03325"/>